<dbReference type="Pfam" id="PF03062">
    <property type="entry name" value="MBOAT"/>
    <property type="match status" value="1"/>
</dbReference>
<evidence type="ECO:0000256" key="4">
    <source>
        <dbReference type="ARBA" id="ARBA00022989"/>
    </source>
</evidence>
<proteinExistence type="inferred from homology"/>
<sequence length="560" mass="65352">MSLISILSPLVTSEGLDSRIKPSPKKDASTTTKPSLWKTTEFKFYYIAFLVVVPLMFYAGLQASSPENPNYARYERLLSQGWLFGRKVDNSDSQYRFFRDNFALLSVLMLVHTSIKRIVLYSTNITKLRFDLIFGLIFLVAAHGVNSIRILAHMLILYAIAHVLKNFRRIATISIWIYGISTLFINDNFRAYPFGNICSFLSPLDHWYRGIIPRWDVFFNFTLLRVLSYNLDFLERWENLQKKKSPSYESKEAKSAILLNERARLTAAHPIQDYSLMNYIAYVTYTPLFIAGPIITFNDYVYQSKHTLPSINFKFIFYYAVRFVIALLSMEFILHFLYVVAISKTKAWENDTPFQISMIGLFNLNIIWLKLLIPWRLFRLWALLDGIDTPENMIRCVDNNYSSLAFWRAWHRSYNKWVVRYIYIPLGGSKNRVLTSLAVFSFVAIWHDIELKLLLWGWLIVLFLLPEIFATQIFSHYTDAVWYRHVCAVGAVFNIWVMMIANLFGFCLGSDGTKKLLSDMFCTVSGFKFVILASVSLFIAVQIMFEIREEEKRHGIYLKC</sequence>
<dbReference type="EMBL" id="CP048988">
    <property type="protein sequence ID" value="QID79469.1"/>
    <property type="molecule type" value="Genomic_DNA"/>
</dbReference>
<organism evidence="7 8">
    <name type="scientific">Saccharomyces pastorianus</name>
    <name type="common">Lager yeast</name>
    <name type="synonym">Saccharomyces cerevisiae x Saccharomyces eubayanus</name>
    <dbReference type="NCBI Taxonomy" id="27292"/>
    <lineage>
        <taxon>Eukaryota</taxon>
        <taxon>Fungi</taxon>
        <taxon>Dikarya</taxon>
        <taxon>Ascomycota</taxon>
        <taxon>Saccharomycotina</taxon>
        <taxon>Saccharomycetes</taxon>
        <taxon>Saccharomycetales</taxon>
        <taxon>Saccharomycetaceae</taxon>
        <taxon>Saccharomyces</taxon>
    </lineage>
</organism>
<reference evidence="7 8" key="1">
    <citation type="journal article" date="2019" name="BMC Genomics">
        <title>Chromosome level assembly and comparative genome analysis confirm lager-brewing yeasts originated from a single hybridization.</title>
        <authorList>
            <person name="Salazar A.N."/>
            <person name="Gorter de Vries A.R."/>
            <person name="van den Broek M."/>
            <person name="Brouwers N."/>
            <person name="de la Torre Cortes P."/>
            <person name="Kuijpers N.G.A."/>
            <person name="Daran J.G."/>
            <person name="Abeel T."/>
        </authorList>
    </citation>
    <scope>NUCLEOTIDE SEQUENCE [LARGE SCALE GENOMIC DNA]</scope>
    <source>
        <strain evidence="7 8">CBS 1483</strain>
    </source>
</reference>
<feature type="transmembrane region" description="Helical" evidence="6">
    <location>
        <begin position="279"/>
        <end position="298"/>
    </location>
</feature>
<evidence type="ECO:0000256" key="6">
    <source>
        <dbReference type="SAM" id="Phobius"/>
    </source>
</evidence>
<gene>
    <name evidence="7" type="primary">GUP1_1</name>
    <name evidence="7" type="ORF">GRS66_001736</name>
</gene>
<dbReference type="PANTHER" id="PTHR13285">
    <property type="entry name" value="ACYLTRANSFERASE"/>
    <property type="match status" value="1"/>
</dbReference>
<feature type="transmembrane region" description="Helical" evidence="6">
    <location>
        <begin position="102"/>
        <end position="120"/>
    </location>
</feature>
<feature type="transmembrane region" description="Helical" evidence="6">
    <location>
        <begin position="44"/>
        <end position="61"/>
    </location>
</feature>
<dbReference type="GO" id="GO:0016020">
    <property type="term" value="C:membrane"/>
    <property type="evidence" value="ECO:0007669"/>
    <property type="project" value="UniProtKB-SubCell"/>
</dbReference>
<keyword evidence="8" id="KW-1185">Reference proteome</keyword>
<evidence type="ECO:0000313" key="7">
    <source>
        <dbReference type="EMBL" id="QID79469.1"/>
    </source>
</evidence>
<evidence type="ECO:0000256" key="3">
    <source>
        <dbReference type="ARBA" id="ARBA00022692"/>
    </source>
</evidence>
<dbReference type="PANTHER" id="PTHR13285:SF18">
    <property type="entry name" value="PROTEIN-CYSTEINE N-PALMITOYLTRANSFERASE RASP"/>
    <property type="match status" value="1"/>
</dbReference>
<evidence type="ECO:0000313" key="8">
    <source>
        <dbReference type="Proteomes" id="UP000501346"/>
    </source>
</evidence>
<keyword evidence="4 6" id="KW-1133">Transmembrane helix</keyword>
<feature type="transmembrane region" description="Helical" evidence="6">
    <location>
        <begin position="486"/>
        <end position="506"/>
    </location>
</feature>
<comment type="subcellular location">
    <subcellularLocation>
        <location evidence="1">Membrane</location>
        <topology evidence="1">Multi-pass membrane protein</topology>
    </subcellularLocation>
</comment>
<dbReference type="OrthoDB" id="420606at2759"/>
<name>A0A6C1DRE3_SACPS</name>
<protein>
    <submittedName>
        <fullName evidence="7">Glycerol transporter</fullName>
    </submittedName>
</protein>
<dbReference type="GO" id="GO:0006506">
    <property type="term" value="P:GPI anchor biosynthetic process"/>
    <property type="evidence" value="ECO:0007669"/>
    <property type="project" value="TreeGrafter"/>
</dbReference>
<accession>A0A6C1DRE3</accession>
<dbReference type="InterPro" id="IPR051085">
    <property type="entry name" value="MB_O-acyltransferase"/>
</dbReference>
<comment type="similarity">
    <text evidence="2">Belongs to the membrane-bound acyltransferase family.</text>
</comment>
<dbReference type="AlphaFoldDB" id="A0A6C1DRE3"/>
<dbReference type="Proteomes" id="UP000501346">
    <property type="component" value="Chromosome ScVII"/>
</dbReference>
<keyword evidence="3 6" id="KW-0812">Transmembrane</keyword>
<keyword evidence="5 6" id="KW-0472">Membrane</keyword>
<evidence type="ECO:0000256" key="5">
    <source>
        <dbReference type="ARBA" id="ARBA00023136"/>
    </source>
</evidence>
<dbReference type="InterPro" id="IPR004299">
    <property type="entry name" value="MBOAT_fam"/>
</dbReference>
<feature type="transmembrane region" description="Helical" evidence="6">
    <location>
        <begin position="526"/>
        <end position="545"/>
    </location>
</feature>
<evidence type="ECO:0000256" key="2">
    <source>
        <dbReference type="ARBA" id="ARBA00010323"/>
    </source>
</evidence>
<feature type="transmembrane region" description="Helical" evidence="6">
    <location>
        <begin position="132"/>
        <end position="160"/>
    </location>
</feature>
<feature type="transmembrane region" description="Helical" evidence="6">
    <location>
        <begin position="167"/>
        <end position="185"/>
    </location>
</feature>
<feature type="transmembrane region" description="Helical" evidence="6">
    <location>
        <begin position="319"/>
        <end position="342"/>
    </location>
</feature>
<dbReference type="GO" id="GO:0008374">
    <property type="term" value="F:O-acyltransferase activity"/>
    <property type="evidence" value="ECO:0007669"/>
    <property type="project" value="TreeGrafter"/>
</dbReference>
<evidence type="ECO:0000256" key="1">
    <source>
        <dbReference type="ARBA" id="ARBA00004141"/>
    </source>
</evidence>
<dbReference type="GO" id="GO:0005783">
    <property type="term" value="C:endoplasmic reticulum"/>
    <property type="evidence" value="ECO:0007669"/>
    <property type="project" value="TreeGrafter"/>
</dbReference>
<feature type="transmembrane region" description="Helical" evidence="6">
    <location>
        <begin position="354"/>
        <end position="373"/>
    </location>
</feature>